<proteinExistence type="predicted"/>
<reference evidence="2 3" key="1">
    <citation type="submission" date="2020-07" db="EMBL/GenBank/DDBJ databases">
        <title>Sequencing the genomes of 1000 actinobacteria strains.</title>
        <authorList>
            <person name="Klenk H.-P."/>
        </authorList>
    </citation>
    <scope>NUCLEOTIDE SEQUENCE [LARGE SCALE GENOMIC DNA]</scope>
    <source>
        <strain evidence="2 3">DSM 24482</strain>
    </source>
</reference>
<dbReference type="EMBL" id="JACCBK010000001">
    <property type="protein sequence ID" value="NYD87763.1"/>
    <property type="molecule type" value="Genomic_DNA"/>
</dbReference>
<evidence type="ECO:0000313" key="1">
    <source>
        <dbReference type="EMBL" id="GIG33032.1"/>
    </source>
</evidence>
<organism evidence="2 3">
    <name type="scientific">Cellulomonas oligotrophica</name>
    <dbReference type="NCBI Taxonomy" id="931536"/>
    <lineage>
        <taxon>Bacteria</taxon>
        <taxon>Bacillati</taxon>
        <taxon>Actinomycetota</taxon>
        <taxon>Actinomycetes</taxon>
        <taxon>Micrococcales</taxon>
        <taxon>Cellulomonadaceae</taxon>
        <taxon>Cellulomonas</taxon>
    </lineage>
</organism>
<evidence type="ECO:0000313" key="4">
    <source>
        <dbReference type="Proteomes" id="UP000618382"/>
    </source>
</evidence>
<dbReference type="EMBL" id="BONN01000005">
    <property type="protein sequence ID" value="GIG33032.1"/>
    <property type="molecule type" value="Genomic_DNA"/>
</dbReference>
<name>A0A7Y9FIE4_9CELL</name>
<reference evidence="1 4" key="2">
    <citation type="submission" date="2021-01" db="EMBL/GenBank/DDBJ databases">
        <title>Whole genome shotgun sequence of Cellulomonas oligotrophica NBRC 109435.</title>
        <authorList>
            <person name="Komaki H."/>
            <person name="Tamura T."/>
        </authorList>
    </citation>
    <scope>NUCLEOTIDE SEQUENCE [LARGE SCALE GENOMIC DNA]</scope>
    <source>
        <strain evidence="1 4">NBRC 109435</strain>
    </source>
</reference>
<dbReference type="AlphaFoldDB" id="A0A7Y9FIE4"/>
<dbReference type="RefSeq" id="WP_140460087.1">
    <property type="nucleotide sequence ID" value="NZ_BAABFI010000010.1"/>
</dbReference>
<accession>A0A7Y9FIE4</accession>
<comment type="caution">
    <text evidence="2">The sequence shown here is derived from an EMBL/GenBank/DDBJ whole genome shotgun (WGS) entry which is preliminary data.</text>
</comment>
<keyword evidence="4" id="KW-1185">Reference proteome</keyword>
<protein>
    <submittedName>
        <fullName evidence="2">Uncharacterized protein</fullName>
    </submittedName>
</protein>
<gene>
    <name evidence="2" type="ORF">BKA21_003312</name>
    <name evidence="1" type="ORF">Col01nite_21910</name>
</gene>
<evidence type="ECO:0000313" key="3">
    <source>
        <dbReference type="Proteomes" id="UP000577956"/>
    </source>
</evidence>
<dbReference type="Proteomes" id="UP000577956">
    <property type="component" value="Unassembled WGS sequence"/>
</dbReference>
<evidence type="ECO:0000313" key="2">
    <source>
        <dbReference type="EMBL" id="NYD87763.1"/>
    </source>
</evidence>
<sequence>MTTHPQGLEDSVQVRLRWPQSAAADAVLVNQAAIVDGAGTGEGAAEAGLYLMLGHVAPPLFQGEDAARAFVEGAPGLEVDVRGAYYLPLVRAIELHNLLGAHLAMRGLRPQAPTVPGIGG</sequence>
<dbReference type="Proteomes" id="UP000618382">
    <property type="component" value="Unassembled WGS sequence"/>
</dbReference>